<name>A0A2G8KL96_STIJA</name>
<feature type="non-terminal residue" evidence="2">
    <location>
        <position position="1"/>
    </location>
</feature>
<evidence type="ECO:0000313" key="3">
    <source>
        <dbReference type="Proteomes" id="UP000230750"/>
    </source>
</evidence>
<dbReference type="AlphaFoldDB" id="A0A2G8KL96"/>
<reference evidence="2 3" key="1">
    <citation type="journal article" date="2017" name="PLoS Biol.">
        <title>The sea cucumber genome provides insights into morphological evolution and visceral regeneration.</title>
        <authorList>
            <person name="Zhang X."/>
            <person name="Sun L."/>
            <person name="Yuan J."/>
            <person name="Sun Y."/>
            <person name="Gao Y."/>
            <person name="Zhang L."/>
            <person name="Li S."/>
            <person name="Dai H."/>
            <person name="Hamel J.F."/>
            <person name="Liu C."/>
            <person name="Yu Y."/>
            <person name="Liu S."/>
            <person name="Lin W."/>
            <person name="Guo K."/>
            <person name="Jin S."/>
            <person name="Xu P."/>
            <person name="Storey K.B."/>
            <person name="Huan P."/>
            <person name="Zhang T."/>
            <person name="Zhou Y."/>
            <person name="Zhang J."/>
            <person name="Lin C."/>
            <person name="Li X."/>
            <person name="Xing L."/>
            <person name="Huo D."/>
            <person name="Sun M."/>
            <person name="Wang L."/>
            <person name="Mercier A."/>
            <person name="Li F."/>
            <person name="Yang H."/>
            <person name="Xiang J."/>
        </authorList>
    </citation>
    <scope>NUCLEOTIDE SEQUENCE [LARGE SCALE GENOMIC DNA]</scope>
    <source>
        <strain evidence="2">Shaxun</strain>
        <tissue evidence="2">Muscle</tissue>
    </source>
</reference>
<sequence length="235" mass="27588">FITMTDEETKEDFEVFTMKLTQELHMSQLYVELKFTAKDLICSSNSDQGQMKQHIQEGLSKTGWTRKLQNEVYRQLLKKFDARSKDVTTEHIKEPLAYIRRAQSSWEKRILKSLNSMCTELSVPLARKRPIPEQKEIRGAWNELSVEEPDLSSFRPVYGPKDFLDMLTLLKNPNFASEQLSNFWGLLQLPYSVKSLSELRDEFKEMSPRWSQVGVDDGTDMQAERGKDRQRERER</sequence>
<dbReference type="EMBL" id="MRZV01000506">
    <property type="protein sequence ID" value="PIK48718.1"/>
    <property type="molecule type" value="Genomic_DNA"/>
</dbReference>
<protein>
    <submittedName>
        <fullName evidence="2">Putative TBC1 domain family member 19-like</fullName>
    </submittedName>
</protein>
<comment type="caution">
    <text evidence="2">The sequence shown here is derived from an EMBL/GenBank/DDBJ whole genome shotgun (WGS) entry which is preliminary data.</text>
</comment>
<dbReference type="STRING" id="307972.A0A2G8KL96"/>
<feature type="compositionally biased region" description="Basic and acidic residues" evidence="1">
    <location>
        <begin position="222"/>
        <end position="235"/>
    </location>
</feature>
<organism evidence="2 3">
    <name type="scientific">Stichopus japonicus</name>
    <name type="common">Sea cucumber</name>
    <dbReference type="NCBI Taxonomy" id="307972"/>
    <lineage>
        <taxon>Eukaryota</taxon>
        <taxon>Metazoa</taxon>
        <taxon>Echinodermata</taxon>
        <taxon>Eleutherozoa</taxon>
        <taxon>Echinozoa</taxon>
        <taxon>Holothuroidea</taxon>
        <taxon>Aspidochirotacea</taxon>
        <taxon>Aspidochirotida</taxon>
        <taxon>Stichopodidae</taxon>
        <taxon>Apostichopus</taxon>
    </lineage>
</organism>
<dbReference type="InterPro" id="IPR042507">
    <property type="entry name" value="TBC1D19"/>
</dbReference>
<dbReference type="PANTHER" id="PTHR16110:SF1">
    <property type="entry name" value="TBC1 DOMAIN FAMILY MEMBER 19"/>
    <property type="match status" value="1"/>
</dbReference>
<dbReference type="Proteomes" id="UP000230750">
    <property type="component" value="Unassembled WGS sequence"/>
</dbReference>
<dbReference type="PANTHER" id="PTHR16110">
    <property type="entry name" value="TBC1 DOMAIN FAMILY MEMBER 19"/>
    <property type="match status" value="1"/>
</dbReference>
<feature type="region of interest" description="Disordered" evidence="1">
    <location>
        <begin position="205"/>
        <end position="235"/>
    </location>
</feature>
<keyword evidence="3" id="KW-1185">Reference proteome</keyword>
<gene>
    <name evidence="2" type="ORF">BSL78_14405</name>
</gene>
<accession>A0A2G8KL96</accession>
<dbReference type="OrthoDB" id="10249775at2759"/>
<evidence type="ECO:0000256" key="1">
    <source>
        <dbReference type="SAM" id="MobiDB-lite"/>
    </source>
</evidence>
<evidence type="ECO:0000313" key="2">
    <source>
        <dbReference type="EMBL" id="PIK48718.1"/>
    </source>
</evidence>
<proteinExistence type="predicted"/>